<keyword evidence="6 13" id="KW-0732">Signal</keyword>
<evidence type="ECO:0000256" key="11">
    <source>
        <dbReference type="PROSITE-ProRule" id="PRU01360"/>
    </source>
</evidence>
<feature type="domain" description="TonB-dependent receptor plug" evidence="15">
    <location>
        <begin position="58"/>
        <end position="155"/>
    </location>
</feature>
<keyword evidence="10 11" id="KW-0998">Cell outer membrane</keyword>
<proteinExistence type="inferred from homology"/>
<evidence type="ECO:0000256" key="5">
    <source>
        <dbReference type="ARBA" id="ARBA00022692"/>
    </source>
</evidence>
<dbReference type="InterPro" id="IPR039426">
    <property type="entry name" value="TonB-dep_rcpt-like"/>
</dbReference>
<evidence type="ECO:0000256" key="4">
    <source>
        <dbReference type="ARBA" id="ARBA00022452"/>
    </source>
</evidence>
<protein>
    <submittedName>
        <fullName evidence="16">TonB-dependent receptor</fullName>
    </submittedName>
</protein>
<dbReference type="PROSITE" id="PS51257">
    <property type="entry name" value="PROKAR_LIPOPROTEIN"/>
    <property type="match status" value="1"/>
</dbReference>
<dbReference type="InterPro" id="IPR037066">
    <property type="entry name" value="Plug_dom_sf"/>
</dbReference>
<gene>
    <name evidence="16" type="ORF">H9L17_14080</name>
</gene>
<evidence type="ECO:0000259" key="15">
    <source>
        <dbReference type="Pfam" id="PF07715"/>
    </source>
</evidence>
<evidence type="ECO:0000256" key="10">
    <source>
        <dbReference type="ARBA" id="ARBA00023237"/>
    </source>
</evidence>
<dbReference type="Proteomes" id="UP000515977">
    <property type="component" value="Chromosome"/>
</dbReference>
<dbReference type="KEGG" id="tbv:H9L17_14080"/>
<dbReference type="InterPro" id="IPR012910">
    <property type="entry name" value="Plug_dom"/>
</dbReference>
<evidence type="ECO:0000256" key="3">
    <source>
        <dbReference type="ARBA" id="ARBA00022448"/>
    </source>
</evidence>
<dbReference type="Pfam" id="PF07715">
    <property type="entry name" value="Plug"/>
    <property type="match status" value="1"/>
</dbReference>
<evidence type="ECO:0000259" key="14">
    <source>
        <dbReference type="Pfam" id="PF00593"/>
    </source>
</evidence>
<organism evidence="16 17">
    <name type="scientific">Thermomonas brevis</name>
    <dbReference type="NCBI Taxonomy" id="215691"/>
    <lineage>
        <taxon>Bacteria</taxon>
        <taxon>Pseudomonadati</taxon>
        <taxon>Pseudomonadota</taxon>
        <taxon>Gammaproteobacteria</taxon>
        <taxon>Lysobacterales</taxon>
        <taxon>Lysobacteraceae</taxon>
        <taxon>Thermomonas</taxon>
    </lineage>
</organism>
<sequence length="671" mass="74095">MQPARTRLPRHALSTALLLGLACLATAHAEDADKTGKPFELGRVVVQGQKTAPPPTGESAITREQLDALNRETVGEAVAIAPGVALSNNSRNESLVYVRGFDPRQVPVFLDGIPQYVPYDGYIDFGRFTTFDLGEIRIAKGAASLLYGPNTLGGAINLVSRKPTQPLEGDVRLGVGSGGERKAAANLGMRRGDWYLQAGWSWLDADSFPLPDGFKDYKVKPTDTGDERENAYRSDRRASIKIGYAPSERSEFAIGYVKQDGEKGNPVYAGRASSGIRYWRWPWWDKESLYFIGNIGLGESSGLKLRAYEDRYGNGLEAYADGTYATQLLNTSFPSVYTDKTRGVSVELSTQAIANHDLHLALHYKDDRHQDTNPKSPTKDYRDVTTSLALEDTITLGGDYTLRLGASHEQRDAKEVYYWPTGKTSANNALIELQRDLGDHGQLFASVSHKTRFPTIKDRYSARMGAALPNPDLKPETARHFELGWRGQPWSGAQVETSLFQSRIDDLIQDAIVASNQCGSTVCNQAQNIGKARNRGVELSLQQRFAERGEVGAAYTWMDRDNLGNPAVLLTNSPRQRLFAHVQWTFSPQWKALVTAEAEQGRIVTYAGPGNQGGFLRLDGYASFGAKLVWSPLDGLDIEAGGRNLGDKWYELAEGYPMPGRTWFANVSYRF</sequence>
<evidence type="ECO:0000313" key="16">
    <source>
        <dbReference type="EMBL" id="QNN46281.1"/>
    </source>
</evidence>
<dbReference type="GO" id="GO:0009279">
    <property type="term" value="C:cell outer membrane"/>
    <property type="evidence" value="ECO:0007669"/>
    <property type="project" value="UniProtKB-SubCell"/>
</dbReference>
<dbReference type="GO" id="GO:0044718">
    <property type="term" value="P:siderophore transmembrane transport"/>
    <property type="evidence" value="ECO:0007669"/>
    <property type="project" value="TreeGrafter"/>
</dbReference>
<keyword evidence="9 16" id="KW-0675">Receptor</keyword>
<keyword evidence="17" id="KW-1185">Reference proteome</keyword>
<dbReference type="PANTHER" id="PTHR30069:SF29">
    <property type="entry name" value="HEMOGLOBIN AND HEMOGLOBIN-HAPTOGLOBIN-BINDING PROTEIN 1-RELATED"/>
    <property type="match status" value="1"/>
</dbReference>
<dbReference type="PROSITE" id="PS52016">
    <property type="entry name" value="TONB_DEPENDENT_REC_3"/>
    <property type="match status" value="1"/>
</dbReference>
<comment type="subcellular location">
    <subcellularLocation>
        <location evidence="1 11">Cell outer membrane</location>
        <topology evidence="1 11">Multi-pass membrane protein</topology>
    </subcellularLocation>
</comment>
<evidence type="ECO:0000256" key="2">
    <source>
        <dbReference type="ARBA" id="ARBA00008143"/>
    </source>
</evidence>
<dbReference type="SUPFAM" id="SSF56935">
    <property type="entry name" value="Porins"/>
    <property type="match status" value="1"/>
</dbReference>
<comment type="similarity">
    <text evidence="2">Belongs to the TonB-dependent receptor family. Hemoglobin/haptoglobin binding protein subfamily.</text>
</comment>
<evidence type="ECO:0000256" key="1">
    <source>
        <dbReference type="ARBA" id="ARBA00004571"/>
    </source>
</evidence>
<dbReference type="InterPro" id="IPR036942">
    <property type="entry name" value="Beta-barrel_TonB_sf"/>
</dbReference>
<evidence type="ECO:0000256" key="7">
    <source>
        <dbReference type="ARBA" id="ARBA00023077"/>
    </source>
</evidence>
<dbReference type="GO" id="GO:0015344">
    <property type="term" value="F:siderophore uptake transmembrane transporter activity"/>
    <property type="evidence" value="ECO:0007669"/>
    <property type="project" value="TreeGrafter"/>
</dbReference>
<evidence type="ECO:0000256" key="6">
    <source>
        <dbReference type="ARBA" id="ARBA00022729"/>
    </source>
</evidence>
<accession>A0A7G9QSF6</accession>
<dbReference type="InterPro" id="IPR000531">
    <property type="entry name" value="Beta-barrel_TonB"/>
</dbReference>
<evidence type="ECO:0000256" key="13">
    <source>
        <dbReference type="SAM" id="SignalP"/>
    </source>
</evidence>
<keyword evidence="4 11" id="KW-1134">Transmembrane beta strand</keyword>
<dbReference type="CDD" id="cd01347">
    <property type="entry name" value="ligand_gated_channel"/>
    <property type="match status" value="1"/>
</dbReference>
<evidence type="ECO:0000256" key="8">
    <source>
        <dbReference type="ARBA" id="ARBA00023136"/>
    </source>
</evidence>
<dbReference type="Gene3D" id="2.170.130.10">
    <property type="entry name" value="TonB-dependent receptor, plug domain"/>
    <property type="match status" value="1"/>
</dbReference>
<dbReference type="EMBL" id="CP060711">
    <property type="protein sequence ID" value="QNN46281.1"/>
    <property type="molecule type" value="Genomic_DNA"/>
</dbReference>
<evidence type="ECO:0000256" key="9">
    <source>
        <dbReference type="ARBA" id="ARBA00023170"/>
    </source>
</evidence>
<keyword evidence="3 11" id="KW-0813">Transport</keyword>
<dbReference type="Gene3D" id="2.40.170.20">
    <property type="entry name" value="TonB-dependent receptor, beta-barrel domain"/>
    <property type="match status" value="1"/>
</dbReference>
<feature type="domain" description="TonB-dependent receptor-like beta-barrel" evidence="14">
    <location>
        <begin position="267"/>
        <end position="645"/>
    </location>
</feature>
<name>A0A7G9QSF6_9GAMM</name>
<evidence type="ECO:0000313" key="17">
    <source>
        <dbReference type="Proteomes" id="UP000515977"/>
    </source>
</evidence>
<keyword evidence="7 12" id="KW-0798">TonB box</keyword>
<feature type="signal peptide" evidence="13">
    <location>
        <begin position="1"/>
        <end position="29"/>
    </location>
</feature>
<dbReference type="PANTHER" id="PTHR30069">
    <property type="entry name" value="TONB-DEPENDENT OUTER MEMBRANE RECEPTOR"/>
    <property type="match status" value="1"/>
</dbReference>
<feature type="chain" id="PRO_5028957488" evidence="13">
    <location>
        <begin position="30"/>
        <end position="671"/>
    </location>
</feature>
<evidence type="ECO:0000256" key="12">
    <source>
        <dbReference type="RuleBase" id="RU003357"/>
    </source>
</evidence>
<keyword evidence="5 11" id="KW-0812">Transmembrane</keyword>
<dbReference type="Pfam" id="PF00593">
    <property type="entry name" value="TonB_dep_Rec_b-barrel"/>
    <property type="match status" value="1"/>
</dbReference>
<keyword evidence="8 11" id="KW-0472">Membrane</keyword>
<reference evidence="16 17" key="1">
    <citation type="submission" date="2020-08" db="EMBL/GenBank/DDBJ databases">
        <title>Genome sequence of Thermomonas brevis KACC 16975T.</title>
        <authorList>
            <person name="Hyun D.-W."/>
            <person name="Bae J.-W."/>
        </authorList>
    </citation>
    <scope>NUCLEOTIDE SEQUENCE [LARGE SCALE GENOMIC DNA]</scope>
    <source>
        <strain evidence="16 17">KACC 16975</strain>
    </source>
</reference>
<dbReference type="RefSeq" id="WP_187570043.1">
    <property type="nucleotide sequence ID" value="NZ_CP060711.1"/>
</dbReference>
<dbReference type="AlphaFoldDB" id="A0A7G9QSF6"/>